<evidence type="ECO:0000256" key="1">
    <source>
        <dbReference type="ARBA" id="ARBA00001971"/>
    </source>
</evidence>
<evidence type="ECO:0000256" key="5">
    <source>
        <dbReference type="ARBA" id="ARBA00023004"/>
    </source>
</evidence>
<keyword evidence="3 6" id="KW-0349">Heme</keyword>
<keyword evidence="7" id="KW-0503">Monooxygenase</keyword>
<keyword evidence="4 6" id="KW-0479">Metal-binding</keyword>
<reference evidence="8" key="1">
    <citation type="submission" date="2022-10" db="EMBL/GenBank/DDBJ databases">
        <title>Tapping the CABI collections for fungal endophytes: first genome assemblies for Collariella, Neodidymelliopsis, Ascochyta clinopodiicola, Didymella pomorum, Didymosphaeria variabile, Neocosmospora piperis and Neocucurbitaria cava.</title>
        <authorList>
            <person name="Hill R."/>
        </authorList>
    </citation>
    <scope>NUCLEOTIDE SEQUENCE</scope>
    <source>
        <strain evidence="8">IMI 355082</strain>
    </source>
</reference>
<dbReference type="SUPFAM" id="SSF48264">
    <property type="entry name" value="Cytochrome P450"/>
    <property type="match status" value="1"/>
</dbReference>
<evidence type="ECO:0000313" key="8">
    <source>
        <dbReference type="EMBL" id="KAJ4385607.1"/>
    </source>
</evidence>
<dbReference type="OrthoDB" id="1470350at2759"/>
<dbReference type="InterPro" id="IPR036396">
    <property type="entry name" value="Cyt_P450_sf"/>
</dbReference>
<name>A0A9W8YI75_9PEZI</name>
<gene>
    <name evidence="8" type="ORF">N0V93_010036</name>
</gene>
<dbReference type="PROSITE" id="PS00086">
    <property type="entry name" value="CYTOCHROME_P450"/>
    <property type="match status" value="1"/>
</dbReference>
<dbReference type="CDD" id="cd11058">
    <property type="entry name" value="CYP60B-like"/>
    <property type="match status" value="1"/>
</dbReference>
<dbReference type="Proteomes" id="UP001140453">
    <property type="component" value="Unassembled WGS sequence"/>
</dbReference>
<keyword evidence="7" id="KW-0560">Oxidoreductase</keyword>
<keyword evidence="9" id="KW-1185">Reference proteome</keyword>
<dbReference type="GO" id="GO:0004497">
    <property type="term" value="F:monooxygenase activity"/>
    <property type="evidence" value="ECO:0007669"/>
    <property type="project" value="UniProtKB-KW"/>
</dbReference>
<dbReference type="PANTHER" id="PTHR24305">
    <property type="entry name" value="CYTOCHROME P450"/>
    <property type="match status" value="1"/>
</dbReference>
<dbReference type="PRINTS" id="PR00385">
    <property type="entry name" value="P450"/>
</dbReference>
<evidence type="ECO:0000313" key="9">
    <source>
        <dbReference type="Proteomes" id="UP001140453"/>
    </source>
</evidence>
<comment type="caution">
    <text evidence="8">The sequence shown here is derived from an EMBL/GenBank/DDBJ whole genome shotgun (WGS) entry which is preliminary data.</text>
</comment>
<keyword evidence="5 6" id="KW-0408">Iron</keyword>
<dbReference type="AlphaFoldDB" id="A0A9W8YI75"/>
<dbReference type="InterPro" id="IPR050121">
    <property type="entry name" value="Cytochrome_P450_monoxygenase"/>
</dbReference>
<comment type="similarity">
    <text evidence="2 7">Belongs to the cytochrome P450 family.</text>
</comment>
<dbReference type="GO" id="GO:0016705">
    <property type="term" value="F:oxidoreductase activity, acting on paired donors, with incorporation or reduction of molecular oxygen"/>
    <property type="evidence" value="ECO:0007669"/>
    <property type="project" value="InterPro"/>
</dbReference>
<evidence type="ECO:0000256" key="4">
    <source>
        <dbReference type="ARBA" id="ARBA00022723"/>
    </source>
</evidence>
<protein>
    <submittedName>
        <fullName evidence="8">Uncharacterized protein</fullName>
    </submittedName>
</protein>
<dbReference type="Gene3D" id="1.10.630.10">
    <property type="entry name" value="Cytochrome P450"/>
    <property type="match status" value="1"/>
</dbReference>
<accession>A0A9W8YI75</accession>
<dbReference type="PRINTS" id="PR00463">
    <property type="entry name" value="EP450I"/>
</dbReference>
<dbReference type="Pfam" id="PF00067">
    <property type="entry name" value="p450"/>
    <property type="match status" value="1"/>
</dbReference>
<evidence type="ECO:0000256" key="2">
    <source>
        <dbReference type="ARBA" id="ARBA00010617"/>
    </source>
</evidence>
<dbReference type="PANTHER" id="PTHR24305:SF210">
    <property type="entry name" value="CYTOCHROME P450 MONOOXYGENASE ASQL-RELATED"/>
    <property type="match status" value="1"/>
</dbReference>
<organism evidence="8 9">
    <name type="scientific">Gnomoniopsis smithogilvyi</name>
    <dbReference type="NCBI Taxonomy" id="1191159"/>
    <lineage>
        <taxon>Eukaryota</taxon>
        <taxon>Fungi</taxon>
        <taxon>Dikarya</taxon>
        <taxon>Ascomycota</taxon>
        <taxon>Pezizomycotina</taxon>
        <taxon>Sordariomycetes</taxon>
        <taxon>Sordariomycetidae</taxon>
        <taxon>Diaporthales</taxon>
        <taxon>Gnomoniaceae</taxon>
        <taxon>Gnomoniopsis</taxon>
    </lineage>
</organism>
<evidence type="ECO:0000256" key="6">
    <source>
        <dbReference type="PIRSR" id="PIRSR602401-1"/>
    </source>
</evidence>
<sequence>MLTVTYPGDVVRTGPNRLSFVTPQSYRDIYGHVKHGEKRFLKNKWYEQDEPRISRVRDPVLHGQQRKALANAFSARALRDQETVVHEYVDLLLKQLNNLGAGGKKPVNATDAYNWLTFDVIGELAFGEPFGAVAEGSNSWMKLILSNASFDLGRRTAKGFGRLLGPLYLRWTYPKDVIEAAAEHKRLALNKAEHRIELGDTGRIDFFGHLLKSDKMTPRDLVGNADVLLLAGSETTATALDGLTWYLLKNPACLQTLTTELLGAFTSLDQITSDATAPLPYLNGVIEEGLRLFPPAPFALPRDSPGAVIDGHYVPEDVVVGVEVYAMQTDPRNFAAPDAFRPERWIGEGFASDDRRASQPFSTGPRACLGVNLAYMEMRIALAKLVWSFEMEMACEIDDWNEACKNYLLWRKPALLVKYHPRVPLVAAQ</sequence>
<dbReference type="InterPro" id="IPR001128">
    <property type="entry name" value="Cyt_P450"/>
</dbReference>
<dbReference type="GO" id="GO:0020037">
    <property type="term" value="F:heme binding"/>
    <property type="evidence" value="ECO:0007669"/>
    <property type="project" value="InterPro"/>
</dbReference>
<evidence type="ECO:0000256" key="7">
    <source>
        <dbReference type="RuleBase" id="RU000461"/>
    </source>
</evidence>
<comment type="cofactor">
    <cofactor evidence="1 6">
        <name>heme</name>
        <dbReference type="ChEBI" id="CHEBI:30413"/>
    </cofactor>
</comment>
<feature type="binding site" description="axial binding residue" evidence="6">
    <location>
        <position position="368"/>
    </location>
    <ligand>
        <name>heme</name>
        <dbReference type="ChEBI" id="CHEBI:30413"/>
    </ligand>
    <ligandPart>
        <name>Fe</name>
        <dbReference type="ChEBI" id="CHEBI:18248"/>
    </ligandPart>
</feature>
<dbReference type="InterPro" id="IPR002401">
    <property type="entry name" value="Cyt_P450_E_grp-I"/>
</dbReference>
<evidence type="ECO:0000256" key="3">
    <source>
        <dbReference type="ARBA" id="ARBA00022617"/>
    </source>
</evidence>
<dbReference type="GO" id="GO:0005506">
    <property type="term" value="F:iron ion binding"/>
    <property type="evidence" value="ECO:0007669"/>
    <property type="project" value="InterPro"/>
</dbReference>
<dbReference type="EMBL" id="JAPEVB010000007">
    <property type="protein sequence ID" value="KAJ4385607.1"/>
    <property type="molecule type" value="Genomic_DNA"/>
</dbReference>
<dbReference type="InterPro" id="IPR017972">
    <property type="entry name" value="Cyt_P450_CS"/>
</dbReference>
<proteinExistence type="inferred from homology"/>